<gene>
    <name evidence="1" type="ORF">EU93_0532</name>
</gene>
<evidence type="ECO:0000313" key="1">
    <source>
        <dbReference type="EMBL" id="KGF92458.1"/>
    </source>
</evidence>
<protein>
    <submittedName>
        <fullName evidence="1">Cell division inhibitor</fullName>
    </submittedName>
</protein>
<name>A0A0A1ZWD0_PROMR</name>
<proteinExistence type="predicted"/>
<comment type="caution">
    <text evidence="1">The sequence shown here is derived from an EMBL/GenBank/DDBJ whole genome shotgun (WGS) entry which is preliminary data.</text>
</comment>
<sequence length="133" mass="15603">MYKNMKNKLTFLFDGGCPLCLRETNFLKKRDISNQIAFIDINSKDYDQNLFNDISYSEAMSNLHGIMENGEIIRGLDVLAYSYELVGLGWVYYPLKVKFLSPILRLVYRYWAKYRLQITGRSDIEKLCTSQCE</sequence>
<dbReference type="AlphaFoldDB" id="A0A0A1ZWD0"/>
<dbReference type="GO" id="GO:0015035">
    <property type="term" value="F:protein-disulfide reductase activity"/>
    <property type="evidence" value="ECO:0007669"/>
    <property type="project" value="InterPro"/>
</dbReference>
<dbReference type="GO" id="GO:0051301">
    <property type="term" value="P:cell division"/>
    <property type="evidence" value="ECO:0007669"/>
    <property type="project" value="UniProtKB-KW"/>
</dbReference>
<dbReference type="InterPro" id="IPR007263">
    <property type="entry name" value="DCC1-like"/>
</dbReference>
<accession>A0A0A1ZWD0</accession>
<reference evidence="2" key="1">
    <citation type="journal article" date="2014" name="Sci. Data">
        <title>Genomes of diverse isolates of the marine cyanobacterium Prochlorococcus.</title>
        <authorList>
            <person name="Biller S."/>
            <person name="Berube P."/>
            <person name="Thompson J."/>
            <person name="Kelly L."/>
            <person name="Roggensack S."/>
            <person name="Awad L."/>
            <person name="Roache-Johnson K."/>
            <person name="Ding H."/>
            <person name="Giovannoni S.J."/>
            <person name="Moore L.R."/>
            <person name="Chisholm S.W."/>
        </authorList>
    </citation>
    <scope>NUCLEOTIDE SEQUENCE [LARGE SCALE GENOMIC DNA]</scope>
</reference>
<dbReference type="Proteomes" id="UP000030491">
    <property type="component" value="Unassembled WGS sequence"/>
</dbReference>
<evidence type="ECO:0000313" key="2">
    <source>
        <dbReference type="Proteomes" id="UP000030491"/>
    </source>
</evidence>
<dbReference type="EMBL" id="JNAJ01000007">
    <property type="protein sequence ID" value="KGF92458.1"/>
    <property type="molecule type" value="Genomic_DNA"/>
</dbReference>
<keyword evidence="1" id="KW-0131">Cell cycle</keyword>
<keyword evidence="1" id="KW-0132">Cell division</keyword>
<dbReference type="PANTHER" id="PTHR34290:SF2">
    <property type="entry name" value="OS04G0668800 PROTEIN"/>
    <property type="match status" value="1"/>
</dbReference>
<dbReference type="Pfam" id="PF04134">
    <property type="entry name" value="DCC1-like"/>
    <property type="match status" value="1"/>
</dbReference>
<dbReference type="PANTHER" id="PTHR34290">
    <property type="entry name" value="SI:CH73-390P7.2"/>
    <property type="match status" value="1"/>
</dbReference>
<dbReference type="InterPro" id="IPR044691">
    <property type="entry name" value="DCC1_Trx"/>
</dbReference>
<organism evidence="1 2">
    <name type="scientific">Prochlorococcus marinus str. MIT 9116</name>
    <dbReference type="NCBI Taxonomy" id="167544"/>
    <lineage>
        <taxon>Bacteria</taxon>
        <taxon>Bacillati</taxon>
        <taxon>Cyanobacteriota</taxon>
        <taxon>Cyanophyceae</taxon>
        <taxon>Synechococcales</taxon>
        <taxon>Prochlorococcaceae</taxon>
        <taxon>Prochlorococcus</taxon>
    </lineage>
</organism>